<evidence type="ECO:0000256" key="6">
    <source>
        <dbReference type="ARBA" id="ARBA00023136"/>
    </source>
</evidence>
<dbReference type="PANTHER" id="PTHR30250:SF10">
    <property type="entry name" value="LIPOPOLYSACCHARIDE BIOSYNTHESIS PROTEIN WZXC"/>
    <property type="match status" value="1"/>
</dbReference>
<evidence type="ECO:0000256" key="3">
    <source>
        <dbReference type="ARBA" id="ARBA00022475"/>
    </source>
</evidence>
<keyword evidence="4 7" id="KW-0812">Transmembrane</keyword>
<proteinExistence type="inferred from homology"/>
<feature type="transmembrane region" description="Helical" evidence="7">
    <location>
        <begin position="12"/>
        <end position="37"/>
    </location>
</feature>
<comment type="similarity">
    <text evidence="2">Belongs to the polysaccharide synthase family.</text>
</comment>
<keyword evidence="5 7" id="KW-1133">Transmembrane helix</keyword>
<dbReference type="InterPro" id="IPR050833">
    <property type="entry name" value="Poly_Biosynth_Transport"/>
</dbReference>
<feature type="transmembrane region" description="Helical" evidence="7">
    <location>
        <begin position="318"/>
        <end position="341"/>
    </location>
</feature>
<reference evidence="8 9" key="1">
    <citation type="submission" date="2019-03" db="EMBL/GenBank/DDBJ databases">
        <title>Novel species of Flavobacterium.</title>
        <authorList>
            <person name="Liu Q."/>
            <person name="Xin Y.-H."/>
        </authorList>
    </citation>
    <scope>NUCLEOTIDE SEQUENCE [LARGE SCALE GENOMIC DNA]</scope>
    <source>
        <strain evidence="8 9">LB2P22</strain>
    </source>
</reference>
<keyword evidence="6 7" id="KW-0472">Membrane</keyword>
<gene>
    <name evidence="8" type="ORF">E0I61_08320</name>
</gene>
<feature type="transmembrane region" description="Helical" evidence="7">
    <location>
        <begin position="379"/>
        <end position="399"/>
    </location>
</feature>
<sequence>MDLKKQAISGMFWVFIDTFLLKGISFIGTILLARLLLPEDFGLIAMISVIIVIGVIVVDSGLSSSLIRNIKNSSVDYSTVFYANVFFSLIFYVCFFFLAPFIADFYCQESLISLIRVYSLCFFCSAFSSVQTAILIKNMQFKKIAYLNLPGSIVGIIIGLTMGYYGYGVWSIVGMYLGTQSFQMIALWMGSSWKPKLEFSFDKLIYHYQFGLKLLVSSLLTSVLSNIYNVVIGKFYSLKTTGYFDRSNTLSQYPVTILTQIIGKVTFPLMSGIQEDKERLRLIFEKLVNFTFFVTAPIMLGISAVSRPLVLLVLGKEWLPAVPMLQIICFGSVFLTLQALNVNLLKTYGRSDLILSAEIYLKIVLIASVFIAFFYGLYAIIWCTVINSFITLLVNMYCANKVIPFSIKDQLINIAPVFIISISMYFFIIFLQEYSWNLSPFVELIILSLSGFVFYISFSYLLKIPSLFFLFDLIKRKIS</sequence>
<evidence type="ECO:0000256" key="7">
    <source>
        <dbReference type="SAM" id="Phobius"/>
    </source>
</evidence>
<dbReference type="Pfam" id="PF13440">
    <property type="entry name" value="Polysacc_synt_3"/>
    <property type="match status" value="1"/>
</dbReference>
<protein>
    <submittedName>
        <fullName evidence="8">Lipopolysaccharide biosynthesis protein</fullName>
    </submittedName>
</protein>
<evidence type="ECO:0000313" key="8">
    <source>
        <dbReference type="EMBL" id="TDE29162.1"/>
    </source>
</evidence>
<feature type="transmembrane region" description="Helical" evidence="7">
    <location>
        <begin position="287"/>
        <end position="306"/>
    </location>
</feature>
<feature type="transmembrane region" description="Helical" evidence="7">
    <location>
        <begin position="353"/>
        <end position="373"/>
    </location>
</feature>
<dbReference type="CDD" id="cd13127">
    <property type="entry name" value="MATE_tuaB_like"/>
    <property type="match status" value="1"/>
</dbReference>
<organism evidence="8 9">
    <name type="scientific">Flavobacterium ranwuense</name>
    <dbReference type="NCBI Taxonomy" id="2541725"/>
    <lineage>
        <taxon>Bacteria</taxon>
        <taxon>Pseudomonadati</taxon>
        <taxon>Bacteroidota</taxon>
        <taxon>Flavobacteriia</taxon>
        <taxon>Flavobacteriales</taxon>
        <taxon>Flavobacteriaceae</taxon>
        <taxon>Flavobacterium</taxon>
    </lineage>
</organism>
<keyword evidence="9" id="KW-1185">Reference proteome</keyword>
<feature type="transmembrane region" description="Helical" evidence="7">
    <location>
        <begin position="43"/>
        <end position="67"/>
    </location>
</feature>
<evidence type="ECO:0000256" key="2">
    <source>
        <dbReference type="ARBA" id="ARBA00007430"/>
    </source>
</evidence>
<evidence type="ECO:0000256" key="4">
    <source>
        <dbReference type="ARBA" id="ARBA00022692"/>
    </source>
</evidence>
<feature type="transmembrane region" description="Helical" evidence="7">
    <location>
        <begin position="444"/>
        <end position="471"/>
    </location>
</feature>
<feature type="transmembrane region" description="Helical" evidence="7">
    <location>
        <begin position="210"/>
        <end position="230"/>
    </location>
</feature>
<evidence type="ECO:0000256" key="5">
    <source>
        <dbReference type="ARBA" id="ARBA00022989"/>
    </source>
</evidence>
<name>A0ABY2DRU8_9FLAO</name>
<dbReference type="PANTHER" id="PTHR30250">
    <property type="entry name" value="PST FAMILY PREDICTED COLANIC ACID TRANSPORTER"/>
    <property type="match status" value="1"/>
</dbReference>
<dbReference type="EMBL" id="SMLH01000004">
    <property type="protein sequence ID" value="TDE29162.1"/>
    <property type="molecule type" value="Genomic_DNA"/>
</dbReference>
<dbReference type="RefSeq" id="WP_132070666.1">
    <property type="nucleotide sequence ID" value="NZ_SMLH01000004.1"/>
</dbReference>
<comment type="subcellular location">
    <subcellularLocation>
        <location evidence="1">Cell membrane</location>
        <topology evidence="1">Multi-pass membrane protein</topology>
    </subcellularLocation>
</comment>
<comment type="caution">
    <text evidence="8">The sequence shown here is derived from an EMBL/GenBank/DDBJ whole genome shotgun (WGS) entry which is preliminary data.</text>
</comment>
<dbReference type="Proteomes" id="UP000294685">
    <property type="component" value="Unassembled WGS sequence"/>
</dbReference>
<accession>A0ABY2DRU8</accession>
<feature type="transmembrane region" description="Helical" evidence="7">
    <location>
        <begin position="115"/>
        <end position="136"/>
    </location>
</feature>
<keyword evidence="3" id="KW-1003">Cell membrane</keyword>
<feature type="transmembrane region" description="Helical" evidence="7">
    <location>
        <begin position="79"/>
        <end position="103"/>
    </location>
</feature>
<evidence type="ECO:0000313" key="9">
    <source>
        <dbReference type="Proteomes" id="UP000294685"/>
    </source>
</evidence>
<feature type="transmembrane region" description="Helical" evidence="7">
    <location>
        <begin position="145"/>
        <end position="164"/>
    </location>
</feature>
<evidence type="ECO:0000256" key="1">
    <source>
        <dbReference type="ARBA" id="ARBA00004651"/>
    </source>
</evidence>
<feature type="transmembrane region" description="Helical" evidence="7">
    <location>
        <begin position="411"/>
        <end position="432"/>
    </location>
</feature>